<name>A0A8J3GLN1_9HYPH</name>
<protein>
    <submittedName>
        <fullName evidence="1">Uncharacterized protein</fullName>
    </submittedName>
</protein>
<comment type="caution">
    <text evidence="1">The sequence shown here is derived from an EMBL/GenBank/DDBJ whole genome shotgun (WGS) entry which is preliminary data.</text>
</comment>
<reference evidence="1" key="1">
    <citation type="journal article" date="2014" name="Int. J. Syst. Evol. Microbiol.">
        <title>Complete genome sequence of Corynebacterium casei LMG S-19264T (=DSM 44701T), isolated from a smear-ripened cheese.</title>
        <authorList>
            <consortium name="US DOE Joint Genome Institute (JGI-PGF)"/>
            <person name="Walter F."/>
            <person name="Albersmeier A."/>
            <person name="Kalinowski J."/>
            <person name="Ruckert C."/>
        </authorList>
    </citation>
    <scope>NUCLEOTIDE SEQUENCE</scope>
    <source>
        <strain evidence="1">KCTC 42249</strain>
    </source>
</reference>
<organism evidence="1 2">
    <name type="scientific">Tianweitania populi</name>
    <dbReference type="NCBI Taxonomy" id="1607949"/>
    <lineage>
        <taxon>Bacteria</taxon>
        <taxon>Pseudomonadati</taxon>
        <taxon>Pseudomonadota</taxon>
        <taxon>Alphaproteobacteria</taxon>
        <taxon>Hyphomicrobiales</taxon>
        <taxon>Phyllobacteriaceae</taxon>
        <taxon>Tianweitania</taxon>
    </lineage>
</organism>
<dbReference type="AlphaFoldDB" id="A0A8J3GLN1"/>
<evidence type="ECO:0000313" key="2">
    <source>
        <dbReference type="Proteomes" id="UP000630142"/>
    </source>
</evidence>
<gene>
    <name evidence="1" type="ORF">GCM10016234_30430</name>
</gene>
<keyword evidence="2" id="KW-1185">Reference proteome</keyword>
<accession>A0A8J3GLN1</accession>
<sequence>MNGTYLEAVNSRKRNLTRQKLAGWIKLADKKTEEYLGPLYVAGTAEVEAEGAARRAATLEAKIALMRKRCELH</sequence>
<dbReference type="RefSeq" id="WP_189505324.1">
    <property type="nucleotide sequence ID" value="NZ_BMZQ01000002.1"/>
</dbReference>
<evidence type="ECO:0000313" key="1">
    <source>
        <dbReference type="EMBL" id="GHD19145.1"/>
    </source>
</evidence>
<proteinExistence type="predicted"/>
<dbReference type="EMBL" id="BMZQ01000002">
    <property type="protein sequence ID" value="GHD19145.1"/>
    <property type="molecule type" value="Genomic_DNA"/>
</dbReference>
<reference evidence="1" key="2">
    <citation type="submission" date="2020-09" db="EMBL/GenBank/DDBJ databases">
        <authorList>
            <person name="Sun Q."/>
            <person name="Kim S."/>
        </authorList>
    </citation>
    <scope>NUCLEOTIDE SEQUENCE</scope>
    <source>
        <strain evidence="1">KCTC 42249</strain>
    </source>
</reference>
<dbReference type="Proteomes" id="UP000630142">
    <property type="component" value="Unassembled WGS sequence"/>
</dbReference>